<reference evidence="6 7" key="1">
    <citation type="submission" date="2022-10" db="EMBL/GenBank/DDBJ databases">
        <title>Comparative genomic analysis of Cohnella hashimotonis sp. nov., isolated from the International Space Station.</title>
        <authorList>
            <person name="Simpson A."/>
            <person name="Venkateswaran K."/>
        </authorList>
    </citation>
    <scope>NUCLEOTIDE SEQUENCE [LARGE SCALE GENOMIC DNA]</scope>
    <source>
        <strain evidence="6 7">DSM 18997</strain>
    </source>
</reference>
<keyword evidence="7" id="KW-1185">Reference proteome</keyword>
<dbReference type="InterPro" id="IPR010930">
    <property type="entry name" value="Flg_bb/hook_C_dom"/>
</dbReference>
<feature type="domain" description="Flagellar basal-body/hook protein C-terminal" evidence="4">
    <location>
        <begin position="234"/>
        <end position="279"/>
    </location>
</feature>
<protein>
    <submittedName>
        <fullName evidence="6">Flagellar hook-basal body protein</fullName>
    </submittedName>
</protein>
<keyword evidence="6" id="KW-0282">Flagellum</keyword>
<proteinExistence type="inferred from homology"/>
<dbReference type="InterPro" id="IPR053967">
    <property type="entry name" value="LlgE_F_G-like_D1"/>
</dbReference>
<dbReference type="GO" id="GO:0071978">
    <property type="term" value="P:bacterial-type flagellum-dependent swarming motility"/>
    <property type="evidence" value="ECO:0007669"/>
    <property type="project" value="TreeGrafter"/>
</dbReference>
<comment type="caution">
    <text evidence="6">The sequence shown here is derived from an EMBL/GenBank/DDBJ whole genome shotgun (WGS) entry which is preliminary data.</text>
</comment>
<evidence type="ECO:0000259" key="3">
    <source>
        <dbReference type="Pfam" id="PF00460"/>
    </source>
</evidence>
<evidence type="ECO:0000256" key="2">
    <source>
        <dbReference type="RuleBase" id="RU362116"/>
    </source>
</evidence>
<comment type="similarity">
    <text evidence="1 2">Belongs to the flagella basal body rod proteins family.</text>
</comment>
<sequence>MNNSIVSAAASMGALQQKLDVLADNIANANTKGYKRKSTVFEDILTNIQPHEKSFELPGRRSPLGFTQGWGARVVGQQIDMTQGAMQQTDSLTDLAIAGNALFEVRSGGTLDSARAFTRQGAFQLSPTAQGDSLLTTAEGYPVVAVNTNGQDTFVRVPNNYEMIVGADGKLTARSSDGNESIELGTLRLVEVNKPELLQAVADNLYGVPSDVNVADVVANVVARPDEAGGVAIRQGFLEESNVSLVDEMADLVNVQRAYQLSARALSSGDQMSQMAANLRA</sequence>
<evidence type="ECO:0000259" key="4">
    <source>
        <dbReference type="Pfam" id="PF06429"/>
    </source>
</evidence>
<dbReference type="EMBL" id="JAPDHZ010000006">
    <property type="protein sequence ID" value="MDG0794505.1"/>
    <property type="molecule type" value="Genomic_DNA"/>
</dbReference>
<dbReference type="Proteomes" id="UP001153387">
    <property type="component" value="Unassembled WGS sequence"/>
</dbReference>
<keyword evidence="6" id="KW-0969">Cilium</keyword>
<dbReference type="SUPFAM" id="SSF117143">
    <property type="entry name" value="Flagellar hook protein flgE"/>
    <property type="match status" value="1"/>
</dbReference>
<name>A0A9X4KRR4_9BACL</name>
<organism evidence="6 7">
    <name type="scientific">Cohnella ginsengisoli</name>
    <dbReference type="NCBI Taxonomy" id="425004"/>
    <lineage>
        <taxon>Bacteria</taxon>
        <taxon>Bacillati</taxon>
        <taxon>Bacillota</taxon>
        <taxon>Bacilli</taxon>
        <taxon>Bacillales</taxon>
        <taxon>Paenibacillaceae</taxon>
        <taxon>Cohnella</taxon>
    </lineage>
</organism>
<evidence type="ECO:0000313" key="7">
    <source>
        <dbReference type="Proteomes" id="UP001153387"/>
    </source>
</evidence>
<feature type="domain" description="Flagellar basal body rod protein N-terminal" evidence="3">
    <location>
        <begin position="12"/>
        <end position="35"/>
    </location>
</feature>
<evidence type="ECO:0000256" key="1">
    <source>
        <dbReference type="ARBA" id="ARBA00009677"/>
    </source>
</evidence>
<evidence type="ECO:0000313" key="6">
    <source>
        <dbReference type="EMBL" id="MDG0794505.1"/>
    </source>
</evidence>
<feature type="domain" description="Flagellar hook protein FlgE/F/G-like D1" evidence="5">
    <location>
        <begin position="96"/>
        <end position="173"/>
    </location>
</feature>
<evidence type="ECO:0000259" key="5">
    <source>
        <dbReference type="Pfam" id="PF22692"/>
    </source>
</evidence>
<keyword evidence="6" id="KW-0966">Cell projection</keyword>
<dbReference type="Pfam" id="PF00460">
    <property type="entry name" value="Flg_bb_rod"/>
    <property type="match status" value="1"/>
</dbReference>
<dbReference type="RefSeq" id="WP_277568241.1">
    <property type="nucleotide sequence ID" value="NZ_JAPDHZ010000006.1"/>
</dbReference>
<dbReference type="AlphaFoldDB" id="A0A9X4KRR4"/>
<dbReference type="NCBIfam" id="TIGR03506">
    <property type="entry name" value="FlgEFG_subfam"/>
    <property type="match status" value="1"/>
</dbReference>
<comment type="subcellular location">
    <subcellularLocation>
        <location evidence="2">Bacterial flagellum basal body</location>
    </subcellularLocation>
</comment>
<dbReference type="Pfam" id="PF22692">
    <property type="entry name" value="LlgE_F_G_D1"/>
    <property type="match status" value="1"/>
</dbReference>
<dbReference type="PANTHER" id="PTHR30435:SF19">
    <property type="entry name" value="FLAGELLAR BASAL-BODY ROD PROTEIN FLGG"/>
    <property type="match status" value="1"/>
</dbReference>
<dbReference type="InterPro" id="IPR037925">
    <property type="entry name" value="FlgE/F/G-like"/>
</dbReference>
<dbReference type="PANTHER" id="PTHR30435">
    <property type="entry name" value="FLAGELLAR PROTEIN"/>
    <property type="match status" value="1"/>
</dbReference>
<gene>
    <name evidence="6" type="ORF">OMP38_29465</name>
</gene>
<dbReference type="GO" id="GO:0009425">
    <property type="term" value="C:bacterial-type flagellum basal body"/>
    <property type="evidence" value="ECO:0007669"/>
    <property type="project" value="UniProtKB-SubCell"/>
</dbReference>
<accession>A0A9X4KRR4</accession>
<dbReference type="InterPro" id="IPR001444">
    <property type="entry name" value="Flag_bb_rod_N"/>
</dbReference>
<dbReference type="InterPro" id="IPR020013">
    <property type="entry name" value="Flagellar_FlgE/F/G"/>
</dbReference>
<dbReference type="Pfam" id="PF06429">
    <property type="entry name" value="Flg_bbr_C"/>
    <property type="match status" value="1"/>
</dbReference>
<keyword evidence="2" id="KW-0975">Bacterial flagellum</keyword>